<evidence type="ECO:0000313" key="6">
    <source>
        <dbReference type="EMBL" id="APG06297.1"/>
    </source>
</evidence>
<dbReference type="KEGG" id="lrz:BJI69_02015"/>
<gene>
    <name evidence="6" type="ORF">BJI69_02015</name>
</gene>
<comment type="subcellular location">
    <subcellularLocation>
        <location evidence="1">Cytoplasm</location>
        <location evidence="1">Cytosol</location>
    </subcellularLocation>
</comment>
<dbReference type="STRING" id="1440763.BJI69_02015"/>
<sequence length="80" mass="8707">MHAAASESEWDQLAALEAEREPVIRSGSMRDTPESLESLKAIMLTDGLIKDLVSAARDEAAAAWDASRRVRRAVAAYSSF</sequence>
<dbReference type="Pfam" id="PF05400">
    <property type="entry name" value="FliT"/>
    <property type="match status" value="1"/>
</dbReference>
<keyword evidence="3" id="KW-1005">Bacterial flagellum biogenesis</keyword>
<dbReference type="GO" id="GO:0044781">
    <property type="term" value="P:bacterial-type flagellum organization"/>
    <property type="evidence" value="ECO:0007669"/>
    <property type="project" value="UniProtKB-KW"/>
</dbReference>
<name>A0A1L3EZ48_9GAMM</name>
<reference evidence="7" key="1">
    <citation type="submission" date="2016-09" db="EMBL/GenBank/DDBJ databases">
        <authorList>
            <person name="Lysoe E."/>
        </authorList>
    </citation>
    <scope>NUCLEOTIDE SEQUENCE [LARGE SCALE GENOMIC DNA]</scope>
    <source>
        <strain evidence="7">LJ96T</strain>
    </source>
</reference>
<dbReference type="InterPro" id="IPR008622">
    <property type="entry name" value="FliT"/>
</dbReference>
<evidence type="ECO:0000256" key="2">
    <source>
        <dbReference type="ARBA" id="ARBA00022490"/>
    </source>
</evidence>
<keyword evidence="4" id="KW-0143">Chaperone</keyword>
<proteinExistence type="predicted"/>
<dbReference type="Gene3D" id="1.20.58.380">
    <property type="entry name" value="Flagellar protein flit"/>
    <property type="match status" value="1"/>
</dbReference>
<protein>
    <recommendedName>
        <fullName evidence="5">Flagellar protein FliT</fullName>
    </recommendedName>
</protein>
<evidence type="ECO:0000256" key="1">
    <source>
        <dbReference type="ARBA" id="ARBA00004514"/>
    </source>
</evidence>
<evidence type="ECO:0000256" key="3">
    <source>
        <dbReference type="ARBA" id="ARBA00022795"/>
    </source>
</evidence>
<keyword evidence="2" id="KW-0963">Cytoplasm</keyword>
<evidence type="ECO:0000256" key="4">
    <source>
        <dbReference type="ARBA" id="ARBA00023186"/>
    </source>
</evidence>
<evidence type="ECO:0000313" key="7">
    <source>
        <dbReference type="Proteomes" id="UP000182987"/>
    </source>
</evidence>
<accession>A0A1L3EZ48</accession>
<dbReference type="EMBL" id="CP017480">
    <property type="protein sequence ID" value="APG06297.1"/>
    <property type="molecule type" value="Genomic_DNA"/>
</dbReference>
<dbReference type="Proteomes" id="UP000182987">
    <property type="component" value="Chromosome"/>
</dbReference>
<dbReference type="AlphaFoldDB" id="A0A1L3EZ48"/>
<evidence type="ECO:0000256" key="5">
    <source>
        <dbReference type="ARBA" id="ARBA00093797"/>
    </source>
</evidence>
<keyword evidence="7" id="KW-1185">Reference proteome</keyword>
<organism evidence="6 7">
    <name type="scientific">Luteibacter rhizovicinus DSM 16549</name>
    <dbReference type="NCBI Taxonomy" id="1440763"/>
    <lineage>
        <taxon>Bacteria</taxon>
        <taxon>Pseudomonadati</taxon>
        <taxon>Pseudomonadota</taxon>
        <taxon>Gammaproteobacteria</taxon>
        <taxon>Lysobacterales</taxon>
        <taxon>Rhodanobacteraceae</taxon>
        <taxon>Luteibacter</taxon>
    </lineage>
</organism>